<evidence type="ECO:0000256" key="1">
    <source>
        <dbReference type="SAM" id="Phobius"/>
    </source>
</evidence>
<evidence type="ECO:0000313" key="2">
    <source>
        <dbReference type="EMBL" id="MDG3002234.1"/>
    </source>
</evidence>
<dbReference type="Proteomes" id="UP001216907">
    <property type="component" value="Unassembled WGS sequence"/>
</dbReference>
<gene>
    <name evidence="2" type="ORF">PZE19_00390</name>
</gene>
<proteinExistence type="predicted"/>
<organism evidence="2 3">
    <name type="scientific">Paludisphaera mucosa</name>
    <dbReference type="NCBI Taxonomy" id="3030827"/>
    <lineage>
        <taxon>Bacteria</taxon>
        <taxon>Pseudomonadati</taxon>
        <taxon>Planctomycetota</taxon>
        <taxon>Planctomycetia</taxon>
        <taxon>Isosphaerales</taxon>
        <taxon>Isosphaeraceae</taxon>
        <taxon>Paludisphaera</taxon>
    </lineage>
</organism>
<protein>
    <submittedName>
        <fullName evidence="2">Uncharacterized protein</fullName>
    </submittedName>
</protein>
<keyword evidence="1" id="KW-0812">Transmembrane</keyword>
<dbReference type="RefSeq" id="WP_277858598.1">
    <property type="nucleotide sequence ID" value="NZ_JARRAG010000001.1"/>
</dbReference>
<feature type="transmembrane region" description="Helical" evidence="1">
    <location>
        <begin position="90"/>
        <end position="113"/>
    </location>
</feature>
<keyword evidence="3" id="KW-1185">Reference proteome</keyword>
<sequence length="158" mass="16131">MNEGEPRLRNALLCGLAGATALTLLHETVRRVRADAPRMDALGRRAIASGLEAVGLEAPPEDRLQAAALGGDLVSNTLYYSLVGMGRPSLARGAALGAAAGLGAVVLPPLMGLGSRPGARTPQTAAMTFCWYLVGGLVAAAAHRGLAPPRVHPAPSRP</sequence>
<reference evidence="2 3" key="1">
    <citation type="submission" date="2023-03" db="EMBL/GenBank/DDBJ databases">
        <title>Paludisphaera mucosa sp. nov. a novel planctomycete from northern fen.</title>
        <authorList>
            <person name="Ivanova A."/>
        </authorList>
    </citation>
    <scope>NUCLEOTIDE SEQUENCE [LARGE SCALE GENOMIC DNA]</scope>
    <source>
        <strain evidence="2 3">Pla2</strain>
    </source>
</reference>
<feature type="transmembrane region" description="Helical" evidence="1">
    <location>
        <begin position="125"/>
        <end position="143"/>
    </location>
</feature>
<keyword evidence="1" id="KW-1133">Transmembrane helix</keyword>
<keyword evidence="1" id="KW-0472">Membrane</keyword>
<dbReference type="EMBL" id="JARRAG010000001">
    <property type="protein sequence ID" value="MDG3002234.1"/>
    <property type="molecule type" value="Genomic_DNA"/>
</dbReference>
<comment type="caution">
    <text evidence="2">The sequence shown here is derived from an EMBL/GenBank/DDBJ whole genome shotgun (WGS) entry which is preliminary data.</text>
</comment>
<name>A0ABT6F3Y6_9BACT</name>
<accession>A0ABT6F3Y6</accession>
<evidence type="ECO:0000313" key="3">
    <source>
        <dbReference type="Proteomes" id="UP001216907"/>
    </source>
</evidence>